<dbReference type="InterPro" id="IPR000683">
    <property type="entry name" value="Gfo/Idh/MocA-like_OxRdtase_N"/>
</dbReference>
<dbReference type="InterPro" id="IPR051317">
    <property type="entry name" value="Gfo/Idh/MocA_oxidoreduct"/>
</dbReference>
<feature type="domain" description="Gfo/Idh/MocA-like oxidoreductase N-terminal" evidence="3">
    <location>
        <begin position="8"/>
        <end position="122"/>
    </location>
</feature>
<comment type="similarity">
    <text evidence="1">Belongs to the Gfo/Idh/MocA family.</text>
</comment>
<accession>A0ABS4FXR5</accession>
<gene>
    <name evidence="5" type="ORF">J2Z32_003934</name>
</gene>
<dbReference type="PANTHER" id="PTHR43708">
    <property type="entry name" value="CONSERVED EXPRESSED OXIDOREDUCTASE (EUROFUNG)"/>
    <property type="match status" value="1"/>
</dbReference>
<proteinExistence type="inferred from homology"/>
<dbReference type="Gene3D" id="3.30.360.10">
    <property type="entry name" value="Dihydrodipicolinate Reductase, domain 2"/>
    <property type="match status" value="1"/>
</dbReference>
<evidence type="ECO:0000259" key="3">
    <source>
        <dbReference type="Pfam" id="PF01408"/>
    </source>
</evidence>
<name>A0ABS4FXR5_9BACL</name>
<feature type="domain" description="GFO/IDH/MocA-like oxidoreductase" evidence="4">
    <location>
        <begin position="131"/>
        <end position="247"/>
    </location>
</feature>
<evidence type="ECO:0000256" key="2">
    <source>
        <dbReference type="ARBA" id="ARBA00023002"/>
    </source>
</evidence>
<dbReference type="Pfam" id="PF22725">
    <property type="entry name" value="GFO_IDH_MocA_C3"/>
    <property type="match status" value="1"/>
</dbReference>
<dbReference type="Pfam" id="PF01408">
    <property type="entry name" value="GFO_IDH_MocA"/>
    <property type="match status" value="1"/>
</dbReference>
<dbReference type="InterPro" id="IPR055170">
    <property type="entry name" value="GFO_IDH_MocA-like_dom"/>
</dbReference>
<dbReference type="Proteomes" id="UP001519272">
    <property type="component" value="Unassembled WGS sequence"/>
</dbReference>
<evidence type="ECO:0000313" key="6">
    <source>
        <dbReference type="Proteomes" id="UP001519272"/>
    </source>
</evidence>
<dbReference type="SUPFAM" id="SSF51735">
    <property type="entry name" value="NAD(P)-binding Rossmann-fold domains"/>
    <property type="match status" value="1"/>
</dbReference>
<dbReference type="RefSeq" id="WP_210090843.1">
    <property type="nucleotide sequence ID" value="NZ_JAGGKG010000024.1"/>
</dbReference>
<dbReference type="EMBL" id="JAGGKG010000024">
    <property type="protein sequence ID" value="MBP1907259.1"/>
    <property type="molecule type" value="Genomic_DNA"/>
</dbReference>
<keyword evidence="6" id="KW-1185">Reference proteome</keyword>
<dbReference type="Gene3D" id="3.40.50.720">
    <property type="entry name" value="NAD(P)-binding Rossmann-like Domain"/>
    <property type="match status" value="1"/>
</dbReference>
<reference evidence="5 6" key="1">
    <citation type="submission" date="2021-03" db="EMBL/GenBank/DDBJ databases">
        <title>Genomic Encyclopedia of Type Strains, Phase IV (KMG-IV): sequencing the most valuable type-strain genomes for metagenomic binning, comparative biology and taxonomic classification.</title>
        <authorList>
            <person name="Goeker M."/>
        </authorList>
    </citation>
    <scope>NUCLEOTIDE SEQUENCE [LARGE SCALE GENOMIC DNA]</scope>
    <source>
        <strain evidence="5 6">DSM 14349</strain>
    </source>
</reference>
<evidence type="ECO:0000313" key="5">
    <source>
        <dbReference type="EMBL" id="MBP1907259.1"/>
    </source>
</evidence>
<evidence type="ECO:0000259" key="4">
    <source>
        <dbReference type="Pfam" id="PF22725"/>
    </source>
</evidence>
<dbReference type="PANTHER" id="PTHR43708:SF5">
    <property type="entry name" value="CONSERVED EXPRESSED OXIDOREDUCTASE (EUROFUNG)-RELATED"/>
    <property type="match status" value="1"/>
</dbReference>
<organism evidence="5 6">
    <name type="scientific">Paenibacillus turicensis</name>
    <dbReference type="NCBI Taxonomy" id="160487"/>
    <lineage>
        <taxon>Bacteria</taxon>
        <taxon>Bacillati</taxon>
        <taxon>Bacillota</taxon>
        <taxon>Bacilli</taxon>
        <taxon>Bacillales</taxon>
        <taxon>Paenibacillaceae</taxon>
        <taxon>Paenibacillus</taxon>
    </lineage>
</organism>
<protein>
    <submittedName>
        <fullName evidence="5">Dehydrogenase</fullName>
    </submittedName>
</protein>
<evidence type="ECO:0000256" key="1">
    <source>
        <dbReference type="ARBA" id="ARBA00010928"/>
    </source>
</evidence>
<dbReference type="SUPFAM" id="SSF55347">
    <property type="entry name" value="Glyceraldehyde-3-phosphate dehydrogenase-like, C-terminal domain"/>
    <property type="match status" value="1"/>
</dbReference>
<comment type="caution">
    <text evidence="5">The sequence shown here is derived from an EMBL/GenBank/DDBJ whole genome shotgun (WGS) entry which is preliminary data.</text>
</comment>
<keyword evidence="2" id="KW-0560">Oxidoreductase</keyword>
<sequence length="354" mass="39740">MSEKIYSLVVIGYGGMGSQHVRMLEKVDRIKVTGMYDTKQARLDEAASQGFKTYDSLESVLTDATVDIMLIATPNDNHHDIAVRGMQAGKHIICEKPAMLNSGEIEDVMQVSEKTGKLFMVHQNRRWDEDYLAVKKLMDENTLGEVFYLETRVHGSRGIPGDWRHEASRGGGMVLDWGVHLLDRLLLLFPEPVTSVYAKLSYILGHQVDDGMKAYITFESGKTALVEVGTTNFIPLPLWYVTGRYGSAAIQDWSMNGQVATLDRVDDHKDAEPIVAGAGLTKTMAPRTKKEDTITINPVPRVESDVREFYYNFIDSIEQTSQPIVKNEEVLRVMKLMEAIFESHKLGQAVQLNL</sequence>
<dbReference type="InterPro" id="IPR036291">
    <property type="entry name" value="NAD(P)-bd_dom_sf"/>
</dbReference>